<evidence type="ECO:0000256" key="6">
    <source>
        <dbReference type="ARBA" id="ARBA00022917"/>
    </source>
</evidence>
<proteinExistence type="predicted"/>
<evidence type="ECO:0000256" key="4">
    <source>
        <dbReference type="ARBA" id="ARBA00022741"/>
    </source>
</evidence>
<sequence length="181" mass="20971">MRWSNFHTPTLRDAPADAEAASHRLLIRGGFIRQLHAGHYSMLPLGWRVFRKVAEIIREEMDAIGGQEFQLPTMHPASLWKKSGRWEVMGDEMFRVTDRRGAENALGMTEEEVFAHLAQEVTSYKALPQIWYQMHTKFRDEPRPKSGLLRVREFTMKDAYSLDLDQAGLDTAFDKHHVAYI</sequence>
<feature type="non-terminal residue" evidence="11">
    <location>
        <position position="181"/>
    </location>
</feature>
<evidence type="ECO:0000256" key="3">
    <source>
        <dbReference type="ARBA" id="ARBA00022598"/>
    </source>
</evidence>
<dbReference type="Proteomes" id="UP000257479">
    <property type="component" value="Unassembled WGS sequence"/>
</dbReference>
<evidence type="ECO:0000256" key="8">
    <source>
        <dbReference type="ARBA" id="ARBA00029731"/>
    </source>
</evidence>
<evidence type="ECO:0000313" key="12">
    <source>
        <dbReference type="Proteomes" id="UP000257479"/>
    </source>
</evidence>
<evidence type="ECO:0000256" key="5">
    <source>
        <dbReference type="ARBA" id="ARBA00022840"/>
    </source>
</evidence>
<protein>
    <recommendedName>
        <fullName evidence="2">Proline--tRNA ligase</fullName>
        <ecNumber evidence="1">6.1.1.15</ecNumber>
    </recommendedName>
    <alternativeName>
        <fullName evidence="8">Prolyl-tRNA synthetase</fullName>
    </alternativeName>
</protein>
<dbReference type="Gene3D" id="3.30.930.10">
    <property type="entry name" value="Bira Bifunctional Protein, Domain 2"/>
    <property type="match status" value="1"/>
</dbReference>
<dbReference type="InterPro" id="IPR045864">
    <property type="entry name" value="aa-tRNA-synth_II/BPL/LPL"/>
</dbReference>
<name>A0A3C1KE99_9MICO</name>
<keyword evidence="5" id="KW-0067">ATP-binding</keyword>
<dbReference type="PANTHER" id="PTHR42753:SF2">
    <property type="entry name" value="PROLINE--TRNA LIGASE"/>
    <property type="match status" value="1"/>
</dbReference>
<evidence type="ECO:0000256" key="9">
    <source>
        <dbReference type="ARBA" id="ARBA00047671"/>
    </source>
</evidence>
<gene>
    <name evidence="11" type="ORF">DCP95_10630</name>
</gene>
<feature type="domain" description="Aminoacyl-transfer RNA synthetases class-II family profile" evidence="10">
    <location>
        <begin position="38"/>
        <end position="162"/>
    </location>
</feature>
<keyword evidence="7" id="KW-0030">Aminoacyl-tRNA synthetase</keyword>
<dbReference type="PANTHER" id="PTHR42753">
    <property type="entry name" value="MITOCHONDRIAL RIBOSOME PROTEIN L39/PROLYL-TRNA LIGASE FAMILY MEMBER"/>
    <property type="match status" value="1"/>
</dbReference>
<dbReference type="PROSITE" id="PS50862">
    <property type="entry name" value="AA_TRNA_LIGASE_II"/>
    <property type="match status" value="1"/>
</dbReference>
<dbReference type="GO" id="GO:0004827">
    <property type="term" value="F:proline-tRNA ligase activity"/>
    <property type="evidence" value="ECO:0007669"/>
    <property type="project" value="UniProtKB-EC"/>
</dbReference>
<keyword evidence="4" id="KW-0547">Nucleotide-binding</keyword>
<dbReference type="InterPro" id="IPR002314">
    <property type="entry name" value="aa-tRNA-synt_IIb"/>
</dbReference>
<dbReference type="SUPFAM" id="SSF55681">
    <property type="entry name" value="Class II aaRS and biotin synthetases"/>
    <property type="match status" value="1"/>
</dbReference>
<dbReference type="AlphaFoldDB" id="A0A3C1KE99"/>
<comment type="caution">
    <text evidence="11">The sequence shown here is derived from an EMBL/GenBank/DDBJ whole genome shotgun (WGS) entry which is preliminary data.</text>
</comment>
<evidence type="ECO:0000256" key="1">
    <source>
        <dbReference type="ARBA" id="ARBA00012831"/>
    </source>
</evidence>
<comment type="catalytic activity">
    <reaction evidence="9">
        <text>tRNA(Pro) + L-proline + ATP = L-prolyl-tRNA(Pro) + AMP + diphosphate</text>
        <dbReference type="Rhea" id="RHEA:14305"/>
        <dbReference type="Rhea" id="RHEA-COMP:9700"/>
        <dbReference type="Rhea" id="RHEA-COMP:9702"/>
        <dbReference type="ChEBI" id="CHEBI:30616"/>
        <dbReference type="ChEBI" id="CHEBI:33019"/>
        <dbReference type="ChEBI" id="CHEBI:60039"/>
        <dbReference type="ChEBI" id="CHEBI:78442"/>
        <dbReference type="ChEBI" id="CHEBI:78532"/>
        <dbReference type="ChEBI" id="CHEBI:456215"/>
        <dbReference type="EC" id="6.1.1.15"/>
    </reaction>
</comment>
<keyword evidence="6" id="KW-0648">Protein biosynthesis</keyword>
<dbReference type="GO" id="GO:0005829">
    <property type="term" value="C:cytosol"/>
    <property type="evidence" value="ECO:0007669"/>
    <property type="project" value="TreeGrafter"/>
</dbReference>
<dbReference type="GO" id="GO:0006433">
    <property type="term" value="P:prolyl-tRNA aminoacylation"/>
    <property type="evidence" value="ECO:0007669"/>
    <property type="project" value="InterPro"/>
</dbReference>
<dbReference type="EC" id="6.1.1.15" evidence="1"/>
<reference evidence="11 12" key="1">
    <citation type="journal article" date="2018" name="Nat. Biotechnol.">
        <title>A standardized bacterial taxonomy based on genome phylogeny substantially revises the tree of life.</title>
        <authorList>
            <person name="Parks D.H."/>
            <person name="Chuvochina M."/>
            <person name="Waite D.W."/>
            <person name="Rinke C."/>
            <person name="Skarshewski A."/>
            <person name="Chaumeil P.A."/>
            <person name="Hugenholtz P."/>
        </authorList>
    </citation>
    <scope>NUCLEOTIDE SEQUENCE [LARGE SCALE GENOMIC DNA]</scope>
    <source>
        <strain evidence="11">UBA9152</strain>
    </source>
</reference>
<dbReference type="EMBL" id="DMNG01000181">
    <property type="protein sequence ID" value="HAN25010.1"/>
    <property type="molecule type" value="Genomic_DNA"/>
</dbReference>
<keyword evidence="3 11" id="KW-0436">Ligase</keyword>
<dbReference type="InterPro" id="IPR006195">
    <property type="entry name" value="aa-tRNA-synth_II"/>
</dbReference>
<evidence type="ECO:0000313" key="11">
    <source>
        <dbReference type="EMBL" id="HAN25010.1"/>
    </source>
</evidence>
<evidence type="ECO:0000259" key="10">
    <source>
        <dbReference type="PROSITE" id="PS50862"/>
    </source>
</evidence>
<evidence type="ECO:0000256" key="2">
    <source>
        <dbReference type="ARBA" id="ARBA00019110"/>
    </source>
</evidence>
<evidence type="ECO:0000256" key="7">
    <source>
        <dbReference type="ARBA" id="ARBA00023146"/>
    </source>
</evidence>
<dbReference type="InterPro" id="IPR050062">
    <property type="entry name" value="Pro-tRNA_synthetase"/>
</dbReference>
<dbReference type="InterPro" id="IPR002316">
    <property type="entry name" value="Pro-tRNA-ligase_IIa"/>
</dbReference>
<dbReference type="GO" id="GO:0005524">
    <property type="term" value="F:ATP binding"/>
    <property type="evidence" value="ECO:0007669"/>
    <property type="project" value="UniProtKB-KW"/>
</dbReference>
<accession>A0A3C1KE99</accession>
<dbReference type="PRINTS" id="PR01046">
    <property type="entry name" value="TRNASYNTHPRO"/>
</dbReference>
<dbReference type="Pfam" id="PF00587">
    <property type="entry name" value="tRNA-synt_2b"/>
    <property type="match status" value="1"/>
</dbReference>
<organism evidence="11 12">
    <name type="scientific">Microbacterium ginsengisoli</name>
    <dbReference type="NCBI Taxonomy" id="400772"/>
    <lineage>
        <taxon>Bacteria</taxon>
        <taxon>Bacillati</taxon>
        <taxon>Actinomycetota</taxon>
        <taxon>Actinomycetes</taxon>
        <taxon>Micrococcales</taxon>
        <taxon>Microbacteriaceae</taxon>
        <taxon>Microbacterium</taxon>
    </lineage>
</organism>